<organism evidence="1 2">
    <name type="scientific">Roseovarius pacificus</name>
    <dbReference type="NCBI Taxonomy" id="337701"/>
    <lineage>
        <taxon>Bacteria</taxon>
        <taxon>Pseudomonadati</taxon>
        <taxon>Pseudomonadota</taxon>
        <taxon>Alphaproteobacteria</taxon>
        <taxon>Rhodobacterales</taxon>
        <taxon>Roseobacteraceae</taxon>
        <taxon>Roseovarius</taxon>
    </lineage>
</organism>
<name>A0A1M7AGY3_9RHOB</name>
<dbReference type="Proteomes" id="UP000183974">
    <property type="component" value="Unassembled WGS sequence"/>
</dbReference>
<keyword evidence="2" id="KW-1185">Reference proteome</keyword>
<dbReference type="STRING" id="337701.SAMN05444398_102317"/>
<proteinExistence type="predicted"/>
<evidence type="ECO:0000313" key="2">
    <source>
        <dbReference type="Proteomes" id="UP000183974"/>
    </source>
</evidence>
<evidence type="ECO:0000313" key="1">
    <source>
        <dbReference type="EMBL" id="SHL41749.1"/>
    </source>
</evidence>
<gene>
    <name evidence="1" type="ORF">SAMN05444398_102317</name>
</gene>
<reference evidence="1 2" key="1">
    <citation type="submission" date="2016-11" db="EMBL/GenBank/DDBJ databases">
        <authorList>
            <person name="Jaros S."/>
            <person name="Januszkiewicz K."/>
            <person name="Wedrychowicz H."/>
        </authorList>
    </citation>
    <scope>NUCLEOTIDE SEQUENCE [LARGE SCALE GENOMIC DNA]</scope>
    <source>
        <strain evidence="1 2">DSM 29589</strain>
    </source>
</reference>
<dbReference type="AlphaFoldDB" id="A0A1M7AGY3"/>
<accession>A0A1M7AGY3</accession>
<sequence length="187" mass="21562">MTGSPLPCRRGKHASFKDFKASLAPDPGTCVHDGRKFPEHPRFSYKTRVRIVRFVQNPTPPDRPQNHAPSFGADLTLANIDRRVTRRCPNNRAGKPHLPFPREHAISRFLRLRDLQQLAAVQASTLNRFNHEYSLSSRRIFKRNHTAALTEWRNLCMAYGPEPGHTYTARCDLPTYSKPTFRFWLSP</sequence>
<dbReference type="EMBL" id="FRBR01000002">
    <property type="protein sequence ID" value="SHL41749.1"/>
    <property type="molecule type" value="Genomic_DNA"/>
</dbReference>
<protein>
    <submittedName>
        <fullName evidence="1">Uncharacterized protein</fullName>
    </submittedName>
</protein>